<dbReference type="InterPro" id="IPR036812">
    <property type="entry name" value="NAD(P)_OxRdtase_dom_sf"/>
</dbReference>
<keyword evidence="2" id="KW-1185">Reference proteome</keyword>
<name>A0A899G517_9ASCO</name>
<sequence>MVLNKLFKLNTGGYIPALGLGTWQSTPDSYFTYFKLIITNEKLEVSAAVEAALQAGYRHIGIIRNL</sequence>
<protein>
    <recommendedName>
        <fullName evidence="3">NADP-dependent oxidoreductase domain-containing protein</fullName>
    </recommendedName>
</protein>
<accession>A0A899G517</accession>
<dbReference type="AlphaFoldDB" id="A0A899G517"/>
<gene>
    <name evidence="1" type="ORF">MERGE_000909</name>
</gene>
<organism evidence="1 2">
    <name type="scientific">Pneumocystis wakefieldiae</name>
    <dbReference type="NCBI Taxonomy" id="38082"/>
    <lineage>
        <taxon>Eukaryota</taxon>
        <taxon>Fungi</taxon>
        <taxon>Dikarya</taxon>
        <taxon>Ascomycota</taxon>
        <taxon>Taphrinomycotina</taxon>
        <taxon>Pneumocystomycetes</taxon>
        <taxon>Pneumocystaceae</taxon>
        <taxon>Pneumocystis</taxon>
    </lineage>
</organism>
<dbReference type="Gene3D" id="3.20.20.100">
    <property type="entry name" value="NADP-dependent oxidoreductase domain"/>
    <property type="match status" value="1"/>
</dbReference>
<evidence type="ECO:0008006" key="3">
    <source>
        <dbReference type="Google" id="ProtNLM"/>
    </source>
</evidence>
<dbReference type="OrthoDB" id="5945798at2759"/>
<dbReference type="Proteomes" id="UP000663699">
    <property type="component" value="Chromosome 12"/>
</dbReference>
<evidence type="ECO:0000313" key="2">
    <source>
        <dbReference type="Proteomes" id="UP000663699"/>
    </source>
</evidence>
<reference evidence="1" key="1">
    <citation type="submission" date="2020-06" db="EMBL/GenBank/DDBJ databases">
        <title>Genomes of multiple members of Pneumocystis genus reveal paths to human pathogen Pneumocystis jirovecii.</title>
        <authorList>
            <person name="Cisse O.H."/>
            <person name="Ma L."/>
            <person name="Dekker J."/>
            <person name="Khil P."/>
            <person name="Jo J."/>
            <person name="Brenchley J."/>
            <person name="Blair R."/>
            <person name="Pahar B."/>
            <person name="Chabe M."/>
            <person name="Van Rompay K.A."/>
            <person name="Keesler R."/>
            <person name="Sukura A."/>
            <person name="Hirsch V."/>
            <person name="Kutty G."/>
            <person name="Liu Y."/>
            <person name="Peng L."/>
            <person name="Chen J."/>
            <person name="Song J."/>
            <person name="Weissenbacher-Lang C."/>
            <person name="Xu J."/>
            <person name="Upham N.S."/>
            <person name="Stajich J.E."/>
            <person name="Cuomo C.A."/>
            <person name="Cushion M.T."/>
            <person name="Kovacs J.A."/>
        </authorList>
    </citation>
    <scope>NUCLEOTIDE SEQUENCE</scope>
    <source>
        <strain evidence="1">2A</strain>
    </source>
</reference>
<proteinExistence type="predicted"/>
<dbReference type="EMBL" id="CP054543">
    <property type="protein sequence ID" value="QSL66529.1"/>
    <property type="molecule type" value="Genomic_DNA"/>
</dbReference>
<dbReference type="SUPFAM" id="SSF51430">
    <property type="entry name" value="NAD(P)-linked oxidoreductase"/>
    <property type="match status" value="1"/>
</dbReference>
<evidence type="ECO:0000313" key="1">
    <source>
        <dbReference type="EMBL" id="QSL66529.1"/>
    </source>
</evidence>